<accession>A0A089YRT1</accession>
<gene>
    <name evidence="1" type="ORF">SGLAU_01610</name>
</gene>
<name>A0A089YRT1_STRGA</name>
<dbReference type="Proteomes" id="UP000029482">
    <property type="component" value="Chromosome"/>
</dbReference>
<evidence type="ECO:0000313" key="2">
    <source>
        <dbReference type="Proteomes" id="UP000029482"/>
    </source>
</evidence>
<organism evidence="1 2">
    <name type="scientific">Streptomyces glaucescens</name>
    <dbReference type="NCBI Taxonomy" id="1907"/>
    <lineage>
        <taxon>Bacteria</taxon>
        <taxon>Bacillati</taxon>
        <taxon>Actinomycetota</taxon>
        <taxon>Actinomycetes</taxon>
        <taxon>Kitasatosporales</taxon>
        <taxon>Streptomycetaceae</taxon>
        <taxon>Streptomyces</taxon>
    </lineage>
</organism>
<dbReference type="KEGG" id="sgu:SGLAU_01610"/>
<reference evidence="2" key="1">
    <citation type="journal article" date="2015" name="J. Biotechnol.">
        <title>Complete genome sequence of the actinobacterium Streptomyces glaucescens GLA.O (DSM 40922) consisting of a linear chromosome and one linear plasmid.</title>
        <authorList>
            <person name="Ortseifen V."/>
            <person name="Winkler A."/>
            <person name="Albersmeier A."/>
            <person name="Wendler S."/>
            <person name="Puhler A."/>
            <person name="Kalinowski J."/>
            <person name="Ruckert C."/>
        </authorList>
    </citation>
    <scope>NUCLEOTIDE SEQUENCE [LARGE SCALE GENOMIC DNA]</scope>
    <source>
        <strain evidence="2">DSM 40922 / GLA O</strain>
    </source>
</reference>
<sequence length="89" mass="10092">MPQPDDELLAFDTSGLEDWDEGRARAALDGGQGALYRNHLRIALRLDAWAEAEGRRTDVDARYRAGYTQALRDMAAFLRQTYYLPADTE</sequence>
<dbReference type="eggNOG" id="ENOG5030BYZ">
    <property type="taxonomic scope" value="Bacteria"/>
</dbReference>
<evidence type="ECO:0000313" key="1">
    <source>
        <dbReference type="EMBL" id="AIR96350.1"/>
    </source>
</evidence>
<proteinExistence type="predicted"/>
<dbReference type="EMBL" id="CP009438">
    <property type="protein sequence ID" value="AIR96350.1"/>
    <property type="molecule type" value="Genomic_DNA"/>
</dbReference>
<dbReference type="RefSeq" id="WP_043497666.1">
    <property type="nucleotide sequence ID" value="NZ_CP009438.1"/>
</dbReference>
<dbReference type="AlphaFoldDB" id="A0A089YRT1"/>
<protein>
    <submittedName>
        <fullName evidence="1">Uncharacterized protein</fullName>
    </submittedName>
</protein>
<dbReference type="OrthoDB" id="4228083at2"/>
<keyword evidence="2" id="KW-1185">Reference proteome</keyword>
<dbReference type="HOGENOM" id="CLU_2453318_0_0_11"/>